<dbReference type="Gene3D" id="2.40.30.170">
    <property type="match status" value="1"/>
</dbReference>
<evidence type="ECO:0000256" key="1">
    <source>
        <dbReference type="ARBA" id="ARBA00004196"/>
    </source>
</evidence>
<dbReference type="EMBL" id="JBHRSD010000006">
    <property type="protein sequence ID" value="MFC3031631.1"/>
    <property type="molecule type" value="Genomic_DNA"/>
</dbReference>
<keyword evidence="6" id="KW-1185">Reference proteome</keyword>
<dbReference type="InterPro" id="IPR050465">
    <property type="entry name" value="UPF0194_transport"/>
</dbReference>
<evidence type="ECO:0000256" key="3">
    <source>
        <dbReference type="SAM" id="Coils"/>
    </source>
</evidence>
<comment type="subcellular location">
    <subcellularLocation>
        <location evidence="1">Cell envelope</location>
    </subcellularLocation>
</comment>
<dbReference type="PANTHER" id="PTHR32347">
    <property type="entry name" value="EFFLUX SYSTEM COMPONENT YKNX-RELATED"/>
    <property type="match status" value="1"/>
</dbReference>
<keyword evidence="4" id="KW-0472">Membrane</keyword>
<feature type="transmembrane region" description="Helical" evidence="4">
    <location>
        <begin position="21"/>
        <end position="40"/>
    </location>
</feature>
<dbReference type="PANTHER" id="PTHR32347:SF14">
    <property type="entry name" value="EFFLUX SYSTEM COMPONENT YKNX-RELATED"/>
    <property type="match status" value="1"/>
</dbReference>
<proteinExistence type="predicted"/>
<comment type="caution">
    <text evidence="5">The sequence shown here is derived from an EMBL/GenBank/DDBJ whole genome shotgun (WGS) entry which is preliminary data.</text>
</comment>
<dbReference type="RefSeq" id="WP_377121049.1">
    <property type="nucleotide sequence ID" value="NZ_JBHRSD010000006.1"/>
</dbReference>
<reference evidence="6" key="1">
    <citation type="journal article" date="2019" name="Int. J. Syst. Evol. Microbiol.">
        <title>The Global Catalogue of Microorganisms (GCM) 10K type strain sequencing project: providing services to taxonomists for standard genome sequencing and annotation.</title>
        <authorList>
            <consortium name="The Broad Institute Genomics Platform"/>
            <consortium name="The Broad Institute Genome Sequencing Center for Infectious Disease"/>
            <person name="Wu L."/>
            <person name="Ma J."/>
        </authorList>
    </citation>
    <scope>NUCLEOTIDE SEQUENCE [LARGE SCALE GENOMIC DNA]</scope>
    <source>
        <strain evidence="6">KCTC 42730</strain>
    </source>
</reference>
<feature type="coiled-coil region" evidence="3">
    <location>
        <begin position="111"/>
        <end position="201"/>
    </location>
</feature>
<evidence type="ECO:0000256" key="2">
    <source>
        <dbReference type="ARBA" id="ARBA00023054"/>
    </source>
</evidence>
<dbReference type="Gene3D" id="2.40.420.20">
    <property type="match status" value="1"/>
</dbReference>
<keyword evidence="4" id="KW-1133">Transmembrane helix</keyword>
<protein>
    <submittedName>
        <fullName evidence="5">Efflux RND transporter periplasmic adaptor subunit</fullName>
    </submittedName>
</protein>
<accession>A0ABV7CGE9</accession>
<evidence type="ECO:0000313" key="6">
    <source>
        <dbReference type="Proteomes" id="UP001595453"/>
    </source>
</evidence>
<gene>
    <name evidence="5" type="ORF">ACFOEE_03715</name>
</gene>
<keyword evidence="4" id="KW-0812">Transmembrane</keyword>
<evidence type="ECO:0000313" key="5">
    <source>
        <dbReference type="EMBL" id="MFC3031631.1"/>
    </source>
</evidence>
<keyword evidence="2 3" id="KW-0175">Coiled coil</keyword>
<sequence>MIRDTSGQDIVVKSKSKIWRNGVIVAAALLVMALSANAIMNSSGAAKSIARDSVQIAAVIKGDLVRDLIATGRIVAANAPQVYSPEQGFVDLQVKAGDTVSEGQIVAIVDSPELNNELKQQRSELDRVKGELARKELEARRQTLNLNKQLDMAQVELNAAERENRRAQLSIKQHLISQIDLEKAVDDLARAKLTFKHAEQEVLLARDTLAFDLQAAKSTVARQQLVVDELVRQVGNLTITASVAGIVGNLNVQPKALVSKNQALMTLVDLSAYEAELQVPESYANELGLGMVVELKIGANLVTGTLSAISPEVTNREVTTRVRFDQADLTGIRQNQQLSARVLLENKPEVLKVKRGAFTQSGGFVAYKLSGNVAERIEIRTGAVSVSEVEILSGLNVGDQIIISNYEAFNQAPSVQLN</sequence>
<dbReference type="Gene3D" id="2.40.50.100">
    <property type="match status" value="1"/>
</dbReference>
<organism evidence="5 6">
    <name type="scientific">Pseudoalteromonas fenneropenaei</name>
    <dbReference type="NCBI Taxonomy" id="1737459"/>
    <lineage>
        <taxon>Bacteria</taxon>
        <taxon>Pseudomonadati</taxon>
        <taxon>Pseudomonadota</taxon>
        <taxon>Gammaproteobacteria</taxon>
        <taxon>Alteromonadales</taxon>
        <taxon>Pseudoalteromonadaceae</taxon>
        <taxon>Pseudoalteromonas</taxon>
    </lineage>
</organism>
<dbReference type="Gene3D" id="1.10.287.470">
    <property type="entry name" value="Helix hairpin bin"/>
    <property type="match status" value="1"/>
</dbReference>
<dbReference type="Proteomes" id="UP001595453">
    <property type="component" value="Unassembled WGS sequence"/>
</dbReference>
<name>A0ABV7CGE9_9GAMM</name>
<evidence type="ECO:0000256" key="4">
    <source>
        <dbReference type="SAM" id="Phobius"/>
    </source>
</evidence>